<sequence length="61" mass="6591">MTRAETVSDRIDTARADLSPTEIAVGLAFAAAIAFTLVFLQEPLVHDAMHNFRHAAGIVCH</sequence>
<keyword evidence="1" id="KW-0472">Membrane</keyword>
<proteinExistence type="predicted"/>
<dbReference type="Pfam" id="PF09489">
    <property type="entry name" value="CbtB"/>
    <property type="match status" value="1"/>
</dbReference>
<keyword evidence="3" id="KW-1185">Reference proteome</keyword>
<evidence type="ECO:0000256" key="1">
    <source>
        <dbReference type="SAM" id="Phobius"/>
    </source>
</evidence>
<dbReference type="STRING" id="797210.Halxa_3026"/>
<feature type="transmembrane region" description="Helical" evidence="1">
    <location>
        <begin position="23"/>
        <end position="40"/>
    </location>
</feature>
<dbReference type="HOGENOM" id="CLU_2911619_0_0_2"/>
<dbReference type="InterPro" id="IPR012667">
    <property type="entry name" value="CbtB_put"/>
</dbReference>
<evidence type="ECO:0000313" key="3">
    <source>
        <dbReference type="Proteomes" id="UP000006794"/>
    </source>
</evidence>
<protein>
    <recommendedName>
        <fullName evidence="4">Cobalt transporter subunit CbtB</fullName>
    </recommendedName>
</protein>
<gene>
    <name evidence="2" type="ordered locus">Halxa_3026</name>
</gene>
<dbReference type="RefSeq" id="WP_013880532.1">
    <property type="nucleotide sequence ID" value="NC_015666.1"/>
</dbReference>
<keyword evidence="1" id="KW-0812">Transmembrane</keyword>
<dbReference type="eggNOG" id="arCOG06354">
    <property type="taxonomic scope" value="Archaea"/>
</dbReference>
<dbReference type="GeneID" id="10797979"/>
<evidence type="ECO:0000313" key="2">
    <source>
        <dbReference type="EMBL" id="AEH37642.1"/>
    </source>
</evidence>
<dbReference type="KEGG" id="hxa:Halxa_3026"/>
<evidence type="ECO:0008006" key="4">
    <source>
        <dbReference type="Google" id="ProtNLM"/>
    </source>
</evidence>
<dbReference type="EMBL" id="CP002839">
    <property type="protein sequence ID" value="AEH37642.1"/>
    <property type="molecule type" value="Genomic_DNA"/>
</dbReference>
<organism evidence="2 3">
    <name type="scientific">Halopiger xanaduensis (strain DSM 18323 / JCM 14033 / SH-6)</name>
    <dbReference type="NCBI Taxonomy" id="797210"/>
    <lineage>
        <taxon>Archaea</taxon>
        <taxon>Methanobacteriati</taxon>
        <taxon>Methanobacteriota</taxon>
        <taxon>Stenosarchaea group</taxon>
        <taxon>Halobacteria</taxon>
        <taxon>Halobacteriales</taxon>
        <taxon>Natrialbaceae</taxon>
        <taxon>Halopiger</taxon>
    </lineage>
</organism>
<keyword evidence="1" id="KW-1133">Transmembrane helix</keyword>
<dbReference type="Proteomes" id="UP000006794">
    <property type="component" value="Chromosome"/>
</dbReference>
<name>F8D9R1_HALXS</name>
<dbReference type="AlphaFoldDB" id="F8D9R1"/>
<accession>F8D9R1</accession>
<reference evidence="2 3" key="1">
    <citation type="journal article" date="2012" name="Stand. Genomic Sci.">
        <title>Complete genome sequence of Halopiger xanaduensis type strain (SH-6(T)).</title>
        <authorList>
            <person name="Anderson I."/>
            <person name="Tindall B.J."/>
            <person name="Rohde M."/>
            <person name="Lucas S."/>
            <person name="Han J."/>
            <person name="Lapidus A."/>
            <person name="Cheng J.F."/>
            <person name="Goodwin L."/>
            <person name="Pitluck S."/>
            <person name="Peters L."/>
            <person name="Pati A."/>
            <person name="Mikhailova N."/>
            <person name="Pagani I."/>
            <person name="Teshima H."/>
            <person name="Han C."/>
            <person name="Tapia R."/>
            <person name="Land M."/>
            <person name="Woyke T."/>
            <person name="Klenk H.P."/>
            <person name="Kyrpides N."/>
            <person name="Ivanova N."/>
        </authorList>
    </citation>
    <scope>NUCLEOTIDE SEQUENCE [LARGE SCALE GENOMIC DNA]</scope>
    <source>
        <strain evidence="3">DSM 18323 / JCM 14033 / SH-6</strain>
    </source>
</reference>